<feature type="region of interest" description="Disordered" evidence="1">
    <location>
        <begin position="520"/>
        <end position="541"/>
    </location>
</feature>
<keyword evidence="3" id="KW-1185">Reference proteome</keyword>
<dbReference type="EMBL" id="JAPFFF010000001">
    <property type="protein sequence ID" value="KAK8897810.1"/>
    <property type="molecule type" value="Genomic_DNA"/>
</dbReference>
<evidence type="ECO:0000256" key="1">
    <source>
        <dbReference type="SAM" id="MobiDB-lite"/>
    </source>
</evidence>
<evidence type="ECO:0008006" key="4">
    <source>
        <dbReference type="Google" id="ProtNLM"/>
    </source>
</evidence>
<evidence type="ECO:0000313" key="3">
    <source>
        <dbReference type="Proteomes" id="UP001470230"/>
    </source>
</evidence>
<organism evidence="2 3">
    <name type="scientific">Tritrichomonas musculus</name>
    <dbReference type="NCBI Taxonomy" id="1915356"/>
    <lineage>
        <taxon>Eukaryota</taxon>
        <taxon>Metamonada</taxon>
        <taxon>Parabasalia</taxon>
        <taxon>Tritrichomonadida</taxon>
        <taxon>Tritrichomonadidae</taxon>
        <taxon>Tritrichomonas</taxon>
    </lineage>
</organism>
<evidence type="ECO:0000313" key="2">
    <source>
        <dbReference type="EMBL" id="KAK8897810.1"/>
    </source>
</evidence>
<proteinExistence type="predicted"/>
<feature type="region of interest" description="Disordered" evidence="1">
    <location>
        <begin position="109"/>
        <end position="129"/>
    </location>
</feature>
<protein>
    <recommendedName>
        <fullName evidence="4">Inner centromere protein ARK-binding domain-containing protein</fullName>
    </recommendedName>
</protein>
<feature type="compositionally biased region" description="Polar residues" evidence="1">
    <location>
        <begin position="520"/>
        <end position="529"/>
    </location>
</feature>
<dbReference type="Proteomes" id="UP001470230">
    <property type="component" value="Unassembled WGS sequence"/>
</dbReference>
<feature type="region of interest" description="Disordered" evidence="1">
    <location>
        <begin position="579"/>
        <end position="602"/>
    </location>
</feature>
<gene>
    <name evidence="2" type="ORF">M9Y10_000038</name>
</gene>
<feature type="compositionally biased region" description="Basic and acidic residues" evidence="1">
    <location>
        <begin position="186"/>
        <end position="210"/>
    </location>
</feature>
<reference evidence="2 3" key="1">
    <citation type="submission" date="2024-04" db="EMBL/GenBank/DDBJ databases">
        <title>Tritrichomonas musculus Genome.</title>
        <authorList>
            <person name="Alves-Ferreira E."/>
            <person name="Grigg M."/>
            <person name="Lorenzi H."/>
            <person name="Galac M."/>
        </authorList>
    </citation>
    <scope>NUCLEOTIDE SEQUENCE [LARGE SCALE GENOMIC DNA]</scope>
    <source>
        <strain evidence="2 3">EAF2021</strain>
    </source>
</reference>
<accession>A0ABR2L354</accession>
<sequence length="637" mass="73180">MDLLFHGFQIPDHNEVYSRMNLISAVPLKVDTKDENLSAKAQLDQTIEGVSNVLSKHTRNIDCWLSTHDKCKSKKTRQEVLLPFDRGPTTEYQNDVFIASSKAIEKAHPNAQDNSINTEEIQQQNDEEEQINEITQEENINIEDSTENQININEEIESNSVNEYSYDADNSSGNSIYGEGDYDSDSEIKNEEKVPEKKQEKQITPKETSRISHFDSEEIETAHRFKALLKTRNMSPEPCTYDPNFEAVLPTINVPQLPPREDMKVKKKQIEAMSPTEILNMYNNNLRNFDPNTVHIRNFENLYIHYPNEEKNVYDYIPNPQKPDLIPISETESMSSAKDDNSILNESNNLAKSKNYSLSNHSKKIGDYQTKSKKIRSFKNTNIINIENNDNYILRPTSTLASKVPRDEIFRSTSAAKHLSPGEYNLPQQEPPVVLNMSNLHDRDCLPTKKGSPRIYPLAVEQADNLRPKKPFHKFSSDTSRETKTFKNRRIEILDQFKKEKQDLINEICKKSAMNSAKISAMSSSNDLETTTNSKKSNSKKMKIRISEFGEDGVRNTLKNKDKEGIKKRMPFDIQSSRPSIIYPRDKNSADDPDPIYPFDPIESFKKTKPGVKYVTIRSRPKPLSGEKFWTTTWYGT</sequence>
<comment type="caution">
    <text evidence="2">The sequence shown here is derived from an EMBL/GenBank/DDBJ whole genome shotgun (WGS) entry which is preliminary data.</text>
</comment>
<name>A0ABR2L354_9EUKA</name>
<feature type="region of interest" description="Disordered" evidence="1">
    <location>
        <begin position="158"/>
        <end position="210"/>
    </location>
</feature>